<keyword evidence="5" id="KW-1185">Reference proteome</keyword>
<organism evidence="4 5">
    <name type="scientific">Thlaspi arvense</name>
    <name type="common">Field penny-cress</name>
    <dbReference type="NCBI Taxonomy" id="13288"/>
    <lineage>
        <taxon>Eukaryota</taxon>
        <taxon>Viridiplantae</taxon>
        <taxon>Streptophyta</taxon>
        <taxon>Embryophyta</taxon>
        <taxon>Tracheophyta</taxon>
        <taxon>Spermatophyta</taxon>
        <taxon>Magnoliopsida</taxon>
        <taxon>eudicotyledons</taxon>
        <taxon>Gunneridae</taxon>
        <taxon>Pentapetalae</taxon>
        <taxon>rosids</taxon>
        <taxon>malvids</taxon>
        <taxon>Brassicales</taxon>
        <taxon>Brassicaceae</taxon>
        <taxon>Thlaspideae</taxon>
        <taxon>Thlaspi</taxon>
    </lineage>
</organism>
<dbReference type="GO" id="GO:0016787">
    <property type="term" value="F:hydrolase activity"/>
    <property type="evidence" value="ECO:0007669"/>
    <property type="project" value="UniProtKB-KW"/>
</dbReference>
<evidence type="ECO:0000256" key="2">
    <source>
        <dbReference type="SAM" id="Phobius"/>
    </source>
</evidence>
<keyword evidence="2" id="KW-0472">Membrane</keyword>
<dbReference type="InterPro" id="IPR027417">
    <property type="entry name" value="P-loop_NTPase"/>
</dbReference>
<keyword evidence="2" id="KW-0812">Transmembrane</keyword>
<dbReference type="Gene3D" id="3.40.50.300">
    <property type="entry name" value="P-loop containing nucleotide triphosphate hydrolases"/>
    <property type="match status" value="1"/>
</dbReference>
<keyword evidence="1" id="KW-0804">Transcription</keyword>
<dbReference type="InterPro" id="IPR010339">
    <property type="entry name" value="TIP49_P-loop"/>
</dbReference>
<feature type="transmembrane region" description="Helical" evidence="2">
    <location>
        <begin position="176"/>
        <end position="195"/>
    </location>
</feature>
<dbReference type="EMBL" id="OU466861">
    <property type="protein sequence ID" value="CAH2065305.1"/>
    <property type="molecule type" value="Genomic_DNA"/>
</dbReference>
<dbReference type="PANTHER" id="PTHR11093">
    <property type="entry name" value="RUVB-RELATED REPTIN AND PONTIN"/>
    <property type="match status" value="1"/>
</dbReference>
<dbReference type="Gene3D" id="1.10.8.60">
    <property type="match status" value="1"/>
</dbReference>
<gene>
    <name evidence="4" type="ORF">TAV2_LOCUS15629</name>
</gene>
<sequence>MFQQLQRVNCIKRERVNIVLITFLNRALDNDMSPILVVATNSGMATIRGTNQKSAHGIPIDLLDRLLIITTQPYTEDEIRKILEIRCQEEDVDMNEEAKCILDQDMAAQWAEFDDRLIFKDLVSEIVHGEIGLLKANSGRWKNIYVLKPVSKRSLRDNCPSKKKMSNSKRIQRLSILHLHSSILLFFACASTLYTRPNRFASICRVEFSLMSSRTIFFRVLSPFVSSHFLIGRAPYT</sequence>
<dbReference type="SUPFAM" id="SSF52540">
    <property type="entry name" value="P-loop containing nucleoside triphosphate hydrolases"/>
    <property type="match status" value="1"/>
</dbReference>
<comment type="similarity">
    <text evidence="1">Belongs to the RuvB family.</text>
</comment>
<dbReference type="Pfam" id="PF06068">
    <property type="entry name" value="TIP49"/>
    <property type="match status" value="1"/>
</dbReference>
<dbReference type="GO" id="GO:0003678">
    <property type="term" value="F:DNA helicase activity"/>
    <property type="evidence" value="ECO:0007669"/>
    <property type="project" value="UniProtKB-EC"/>
</dbReference>
<evidence type="ECO:0000313" key="4">
    <source>
        <dbReference type="EMBL" id="CAH2065305.1"/>
    </source>
</evidence>
<dbReference type="GO" id="GO:0005524">
    <property type="term" value="F:ATP binding"/>
    <property type="evidence" value="ECO:0007669"/>
    <property type="project" value="UniProtKB-KW"/>
</dbReference>
<dbReference type="EC" id="3.6.4.12" evidence="1"/>
<accession>A0AAU9SJP6</accession>
<reference evidence="4 5" key="1">
    <citation type="submission" date="2022-03" db="EMBL/GenBank/DDBJ databases">
        <authorList>
            <person name="Nunn A."/>
            <person name="Chopra R."/>
            <person name="Nunn A."/>
            <person name="Contreras Garrido A."/>
        </authorList>
    </citation>
    <scope>NUCLEOTIDE SEQUENCE [LARGE SCALE GENOMIC DNA]</scope>
</reference>
<keyword evidence="1" id="KW-0547">Nucleotide-binding</keyword>
<keyword evidence="1" id="KW-0539">Nucleus</keyword>
<name>A0AAU9SJP6_THLAR</name>
<evidence type="ECO:0000259" key="3">
    <source>
        <dbReference type="Pfam" id="PF06068"/>
    </source>
</evidence>
<evidence type="ECO:0000256" key="1">
    <source>
        <dbReference type="RuleBase" id="RU363048"/>
    </source>
</evidence>
<dbReference type="AlphaFoldDB" id="A0AAU9SJP6"/>
<evidence type="ECO:0000313" key="5">
    <source>
        <dbReference type="Proteomes" id="UP000836841"/>
    </source>
</evidence>
<dbReference type="InterPro" id="IPR027238">
    <property type="entry name" value="RuvB-like"/>
</dbReference>
<proteinExistence type="inferred from homology"/>
<keyword evidence="2" id="KW-1133">Transmembrane helix</keyword>
<feature type="domain" description="TIP49 P-loop" evidence="3">
    <location>
        <begin position="17"/>
        <end position="76"/>
    </location>
</feature>
<dbReference type="Proteomes" id="UP000836841">
    <property type="component" value="Chromosome 5"/>
</dbReference>
<keyword evidence="1" id="KW-0378">Hydrolase</keyword>
<keyword evidence="1" id="KW-0067">ATP-binding</keyword>
<comment type="catalytic activity">
    <reaction evidence="1">
        <text>ATP + H2O = ADP + phosphate + H(+)</text>
        <dbReference type="Rhea" id="RHEA:13065"/>
        <dbReference type="ChEBI" id="CHEBI:15377"/>
        <dbReference type="ChEBI" id="CHEBI:15378"/>
        <dbReference type="ChEBI" id="CHEBI:30616"/>
        <dbReference type="ChEBI" id="CHEBI:43474"/>
        <dbReference type="ChEBI" id="CHEBI:456216"/>
        <dbReference type="EC" id="3.6.4.12"/>
    </reaction>
</comment>
<keyword evidence="1" id="KW-0805">Transcription regulation</keyword>
<protein>
    <recommendedName>
        <fullName evidence="1">RuvB-like helicase</fullName>
        <ecNumber evidence="1">3.6.4.12</ecNumber>
    </recommendedName>
</protein>
<feature type="transmembrane region" description="Helical" evidence="2">
    <location>
        <begin position="216"/>
        <end position="236"/>
    </location>
</feature>
<keyword evidence="1" id="KW-0347">Helicase</keyword>